<dbReference type="OrthoDB" id="3213425at2"/>
<gene>
    <name evidence="2" type="ORF">E1293_46490</name>
</gene>
<dbReference type="Proteomes" id="UP000295578">
    <property type="component" value="Unassembled WGS sequence"/>
</dbReference>
<evidence type="ECO:0000256" key="1">
    <source>
        <dbReference type="PROSITE-ProRule" id="PRU00339"/>
    </source>
</evidence>
<keyword evidence="3" id="KW-1185">Reference proteome</keyword>
<reference evidence="2 3" key="1">
    <citation type="submission" date="2019-03" db="EMBL/GenBank/DDBJ databases">
        <title>Draft genome sequences of novel Actinobacteria.</title>
        <authorList>
            <person name="Sahin N."/>
            <person name="Ay H."/>
            <person name="Saygin H."/>
        </authorList>
    </citation>
    <scope>NUCLEOTIDE SEQUENCE [LARGE SCALE GENOMIC DNA]</scope>
    <source>
        <strain evidence="2 3">DSM 45941</strain>
    </source>
</reference>
<feature type="repeat" description="TPR" evidence="1">
    <location>
        <begin position="189"/>
        <end position="222"/>
    </location>
</feature>
<evidence type="ECO:0000313" key="3">
    <source>
        <dbReference type="Proteomes" id="UP000295578"/>
    </source>
</evidence>
<dbReference type="PROSITE" id="PS50005">
    <property type="entry name" value="TPR"/>
    <property type="match status" value="1"/>
</dbReference>
<evidence type="ECO:0000313" key="2">
    <source>
        <dbReference type="EMBL" id="TDD59355.1"/>
    </source>
</evidence>
<comment type="caution">
    <text evidence="2">The sequence shown here is derived from an EMBL/GenBank/DDBJ whole genome shotgun (WGS) entry which is preliminary data.</text>
</comment>
<protein>
    <submittedName>
        <fullName evidence="2">Uncharacterized protein</fullName>
    </submittedName>
</protein>
<dbReference type="InterPro" id="IPR019734">
    <property type="entry name" value="TPR_rpt"/>
</dbReference>
<accession>A0A4R4ZLD1</accession>
<dbReference type="SUPFAM" id="SSF48452">
    <property type="entry name" value="TPR-like"/>
    <property type="match status" value="1"/>
</dbReference>
<dbReference type="Gene3D" id="1.25.40.10">
    <property type="entry name" value="Tetratricopeptide repeat domain"/>
    <property type="match status" value="1"/>
</dbReference>
<name>A0A4R4ZLD1_9ACTN</name>
<keyword evidence="1" id="KW-0802">TPR repeat</keyword>
<dbReference type="InterPro" id="IPR011990">
    <property type="entry name" value="TPR-like_helical_dom_sf"/>
</dbReference>
<proteinExistence type="predicted"/>
<dbReference type="AlphaFoldDB" id="A0A4R4ZLD1"/>
<sequence length="304" mass="33120">MPMQVVDHLDQITAGLRRMDDQLGGGKLLDLVHQHLRYVTGLLDQHSYTDAVGRRLHATTAELLRLAGFISFDAGLHPRAQRYWIAALHAAHTAGDRALGANVLGFWSCQAKDIGQVREAVTLAETARSGYGGATPAVTAILELRAAEAHANDHATTPARRAIDAAFDALTATTASWGPPDWCYWMDQAQAHAQAGYCYLKLGDHSRARAHLRNGLSLQDSSYSREGALRHVLLATTYLQQDRPELDQALTHGSRALDALAGEVDSTRCIGHLSRLVDNLRPYRRSTGVAKFVDRASPMLAGMT</sequence>
<organism evidence="2 3">
    <name type="scientific">Actinomadura darangshiensis</name>
    <dbReference type="NCBI Taxonomy" id="705336"/>
    <lineage>
        <taxon>Bacteria</taxon>
        <taxon>Bacillati</taxon>
        <taxon>Actinomycetota</taxon>
        <taxon>Actinomycetes</taxon>
        <taxon>Streptosporangiales</taxon>
        <taxon>Thermomonosporaceae</taxon>
        <taxon>Actinomadura</taxon>
    </lineage>
</organism>
<dbReference type="EMBL" id="SMKY01000572">
    <property type="protein sequence ID" value="TDD59355.1"/>
    <property type="molecule type" value="Genomic_DNA"/>
</dbReference>